<name>A0ABV1R467_9HYPH</name>
<evidence type="ECO:0000313" key="1">
    <source>
        <dbReference type="EMBL" id="MER2289634.1"/>
    </source>
</evidence>
<dbReference type="Proteomes" id="UP001432995">
    <property type="component" value="Unassembled WGS sequence"/>
</dbReference>
<organism evidence="1 2">
    <name type="scientific">Methylobacterium brachiatum</name>
    <dbReference type="NCBI Taxonomy" id="269660"/>
    <lineage>
        <taxon>Bacteria</taxon>
        <taxon>Pseudomonadati</taxon>
        <taxon>Pseudomonadota</taxon>
        <taxon>Alphaproteobacteria</taxon>
        <taxon>Hyphomicrobiales</taxon>
        <taxon>Methylobacteriaceae</taxon>
        <taxon>Methylobacterium</taxon>
    </lineage>
</organism>
<reference evidence="1" key="1">
    <citation type="submission" date="2024-06" db="EMBL/GenBank/DDBJ databases">
        <authorList>
            <person name="Campbell A.G."/>
        </authorList>
    </citation>
    <scope>NUCLEOTIDE SEQUENCE</scope>
    <source>
        <strain evidence="1">EM17</strain>
    </source>
</reference>
<accession>A0ABV1R467</accession>
<dbReference type="EMBL" id="JBELQD010000015">
    <property type="protein sequence ID" value="MER2289634.1"/>
    <property type="molecule type" value="Genomic_DNA"/>
</dbReference>
<gene>
    <name evidence="1" type="ORF">ABS770_15300</name>
</gene>
<keyword evidence="2" id="KW-1185">Reference proteome</keyword>
<dbReference type="RefSeq" id="WP_350378845.1">
    <property type="nucleotide sequence ID" value="NZ_JBELQD010000015.1"/>
</dbReference>
<protein>
    <recommendedName>
        <fullName evidence="3">DNA-binding protein</fullName>
    </recommendedName>
</protein>
<proteinExistence type="predicted"/>
<comment type="caution">
    <text evidence="1">The sequence shown here is derived from an EMBL/GenBank/DDBJ whole genome shotgun (WGS) entry which is preliminary data.</text>
</comment>
<evidence type="ECO:0000313" key="2">
    <source>
        <dbReference type="Proteomes" id="UP001432995"/>
    </source>
</evidence>
<sequence>MLKPSHTPLMVSVRDAAKILGVCPATVRKNLPLQRLGDRALIRLADIRAITEGEGRRDAA</sequence>
<evidence type="ECO:0008006" key="3">
    <source>
        <dbReference type="Google" id="ProtNLM"/>
    </source>
</evidence>